<feature type="compositionally biased region" description="Basic residues" evidence="1">
    <location>
        <begin position="99"/>
        <end position="111"/>
    </location>
</feature>
<evidence type="ECO:0000256" key="1">
    <source>
        <dbReference type="SAM" id="MobiDB-lite"/>
    </source>
</evidence>
<accession>A0AAD9IN55</accession>
<keyword evidence="3" id="KW-1185">Reference proteome</keyword>
<comment type="caution">
    <text evidence="2">The sequence shown here is derived from an EMBL/GenBank/DDBJ whole genome shotgun (WGS) entry which is preliminary data.</text>
</comment>
<dbReference type="Proteomes" id="UP001255856">
    <property type="component" value="Unassembled WGS sequence"/>
</dbReference>
<feature type="region of interest" description="Disordered" evidence="1">
    <location>
        <begin position="58"/>
        <end position="111"/>
    </location>
</feature>
<dbReference type="AlphaFoldDB" id="A0AAD9IN55"/>
<feature type="compositionally biased region" description="Basic and acidic residues" evidence="1">
    <location>
        <begin position="81"/>
        <end position="98"/>
    </location>
</feature>
<proteinExistence type="predicted"/>
<organism evidence="2 3">
    <name type="scientific">Prototheca wickerhamii</name>
    <dbReference type="NCBI Taxonomy" id="3111"/>
    <lineage>
        <taxon>Eukaryota</taxon>
        <taxon>Viridiplantae</taxon>
        <taxon>Chlorophyta</taxon>
        <taxon>core chlorophytes</taxon>
        <taxon>Trebouxiophyceae</taxon>
        <taxon>Chlorellales</taxon>
        <taxon>Chlorellaceae</taxon>
        <taxon>Prototheca</taxon>
    </lineage>
</organism>
<reference evidence="2" key="1">
    <citation type="submission" date="2021-01" db="EMBL/GenBank/DDBJ databases">
        <authorList>
            <person name="Eckstrom K.M.E."/>
        </authorList>
    </citation>
    <scope>NUCLEOTIDE SEQUENCE</scope>
    <source>
        <strain evidence="2">UVCC 0001</strain>
    </source>
</reference>
<dbReference type="EMBL" id="JASFZW010000001">
    <property type="protein sequence ID" value="KAK2080394.1"/>
    <property type="molecule type" value="Genomic_DNA"/>
</dbReference>
<evidence type="ECO:0000313" key="3">
    <source>
        <dbReference type="Proteomes" id="UP001255856"/>
    </source>
</evidence>
<name>A0AAD9IN55_PROWI</name>
<evidence type="ECO:0000313" key="2">
    <source>
        <dbReference type="EMBL" id="KAK2080394.1"/>
    </source>
</evidence>
<protein>
    <submittedName>
        <fullName evidence="2">Uncharacterized protein</fullName>
    </submittedName>
</protein>
<sequence>MQRRFIRAQVLNSKSCTPPEASKMITYMLRHNETLSQTDAITLERAVTALQQVGTAQYALPEGVNSVGDEPQEKTKKKHRKEGEKKRRHAEGDDGKSAKKEKKEKKKRKHD</sequence>
<gene>
    <name evidence="2" type="ORF">QBZ16_000247</name>
</gene>